<dbReference type="InterPro" id="IPR050595">
    <property type="entry name" value="Bact_response_regulator"/>
</dbReference>
<accession>A0A3B0V9P1</accession>
<sequence>MAQKILIIEDSMYMSTLLSDALTAAGYEVVGQAANGEAGIDMALELEPDLITLDNILPDMIGLDILKVIKEEEHLKSKVIMISAVGQESVVQQGLALGAEDYILKPFTSDQVITAVQKAFA</sequence>
<dbReference type="GO" id="GO:0000160">
    <property type="term" value="P:phosphorelay signal transduction system"/>
    <property type="evidence" value="ECO:0007669"/>
    <property type="project" value="UniProtKB-KW"/>
</dbReference>
<evidence type="ECO:0000313" key="4">
    <source>
        <dbReference type="EMBL" id="VAW28696.1"/>
    </source>
</evidence>
<dbReference type="InterPro" id="IPR011006">
    <property type="entry name" value="CheY-like_superfamily"/>
</dbReference>
<gene>
    <name evidence="4" type="ORF">MNBD_BACTEROID06-196</name>
</gene>
<dbReference type="InterPro" id="IPR001789">
    <property type="entry name" value="Sig_transdc_resp-reg_receiver"/>
</dbReference>
<reference evidence="4" key="1">
    <citation type="submission" date="2018-06" db="EMBL/GenBank/DDBJ databases">
        <authorList>
            <person name="Zhirakovskaya E."/>
        </authorList>
    </citation>
    <scope>NUCLEOTIDE SEQUENCE</scope>
</reference>
<dbReference type="EMBL" id="UOES01000440">
    <property type="protein sequence ID" value="VAW28696.1"/>
    <property type="molecule type" value="Genomic_DNA"/>
</dbReference>
<dbReference type="PANTHER" id="PTHR44591:SF14">
    <property type="entry name" value="PROTEIN PILG"/>
    <property type="match status" value="1"/>
</dbReference>
<organism evidence="4">
    <name type="scientific">hydrothermal vent metagenome</name>
    <dbReference type="NCBI Taxonomy" id="652676"/>
    <lineage>
        <taxon>unclassified sequences</taxon>
        <taxon>metagenomes</taxon>
        <taxon>ecological metagenomes</taxon>
    </lineage>
</organism>
<keyword evidence="1" id="KW-0597">Phosphoprotein</keyword>
<proteinExistence type="predicted"/>
<dbReference type="PROSITE" id="PS50110">
    <property type="entry name" value="RESPONSE_REGULATORY"/>
    <property type="match status" value="1"/>
</dbReference>
<dbReference type="SMART" id="SM00448">
    <property type="entry name" value="REC"/>
    <property type="match status" value="1"/>
</dbReference>
<keyword evidence="2" id="KW-0902">Two-component regulatory system</keyword>
<dbReference type="Gene3D" id="3.40.50.2300">
    <property type="match status" value="1"/>
</dbReference>
<protein>
    <recommendedName>
        <fullName evidence="3">Response regulatory domain-containing protein</fullName>
    </recommendedName>
</protein>
<evidence type="ECO:0000256" key="2">
    <source>
        <dbReference type="ARBA" id="ARBA00023012"/>
    </source>
</evidence>
<dbReference type="AlphaFoldDB" id="A0A3B0V9P1"/>
<dbReference type="SUPFAM" id="SSF52172">
    <property type="entry name" value="CheY-like"/>
    <property type="match status" value="1"/>
</dbReference>
<evidence type="ECO:0000259" key="3">
    <source>
        <dbReference type="PROSITE" id="PS50110"/>
    </source>
</evidence>
<dbReference type="PANTHER" id="PTHR44591">
    <property type="entry name" value="STRESS RESPONSE REGULATOR PROTEIN 1"/>
    <property type="match status" value="1"/>
</dbReference>
<feature type="domain" description="Response regulatory" evidence="3">
    <location>
        <begin position="4"/>
        <end position="120"/>
    </location>
</feature>
<evidence type="ECO:0000256" key="1">
    <source>
        <dbReference type="ARBA" id="ARBA00022553"/>
    </source>
</evidence>
<name>A0A3B0V9P1_9ZZZZ</name>
<dbReference type="Pfam" id="PF00072">
    <property type="entry name" value="Response_reg"/>
    <property type="match status" value="1"/>
</dbReference>